<accession>A0A6J6MQZ0</accession>
<proteinExistence type="predicted"/>
<organism evidence="2">
    <name type="scientific">freshwater metagenome</name>
    <dbReference type="NCBI Taxonomy" id="449393"/>
    <lineage>
        <taxon>unclassified sequences</taxon>
        <taxon>metagenomes</taxon>
        <taxon>ecological metagenomes</taxon>
    </lineage>
</organism>
<dbReference type="AlphaFoldDB" id="A0A6J6MQZ0"/>
<gene>
    <name evidence="2" type="ORF">UFOPK2360_00177</name>
</gene>
<evidence type="ECO:0000313" key="2">
    <source>
        <dbReference type="EMBL" id="CAB4675979.1"/>
    </source>
</evidence>
<reference evidence="2" key="1">
    <citation type="submission" date="2020-05" db="EMBL/GenBank/DDBJ databases">
        <authorList>
            <person name="Chiriac C."/>
            <person name="Salcher M."/>
            <person name="Ghai R."/>
            <person name="Kavagutti S V."/>
        </authorList>
    </citation>
    <scope>NUCLEOTIDE SEQUENCE</scope>
</reference>
<protein>
    <submittedName>
        <fullName evidence="2">Unannotated protein</fullName>
    </submittedName>
</protein>
<sequence length="1003" mass="101111">MKRFTAASSLLLALSLIFTGLIGIAAPSAQANIQCNDGTGQLSCEKNGGPAPTVPPPVSTQTCWNGAVIPVTSACPAAPAAPATETCWNGAVLPINTCPALPTTTTTTPTAPTAPVGGCGVNAYWTGSACVTNPTTTTPTAPSPPPGGCGPNTAWNGTFCAPTTTTPTFNPSPPPGGCGPTQGWNGFSCETPTTNTSVSTSPCQFAQQVRDATGACNFPPGITASNTTCSTTQVLIGGVCISNNSLPTCTATQSTNCVPDSNSNTQFNCPVNGQVRDASGSCYFPTTTTTTTTGGSCVPSDWVRTASGACIAPIVGTTSGSGTTTTKIQCTDGTSQSSCEKNGGPAPAVRTCSDGLILPVSSACASAPTTTTTTCSTTQVLIGGVCVSNKSLPTCTATQSTNCVPDSNSSTQFNCPVNGQIRDAGGNCSLDPSTNTTSTNKYDCSTAALRNLDVCGGSIKANLPTCSSNQRLEGLNCVSNTSTTGVFAQSANIKCSDGTFRNTAIECEQSVGGKSTVAITCPSNQVVSPSGAYCIYPTTTGTAQGTYRSECAVTPLPASCLVGAPTTFEGATQMAQKATFNQVLTTELKIQGNNAFDAAGVKVGELAKASNGQVFQAAAPPPPPSSTAGGKAAPKKTTKTSTAPVIVMNVLGADNKEILGPDGKPLQTAPIVKQGNFVYTDSNGSPIMATPTLNAAGDAVVHNGKVLMTRLMTIGGNEAMLDSSGKPIMMVPLLGDDGKPLLAPNGEVLYAPPLVNAAGKTMINASTGQAILARPMADSSGNAALGADKKPFMGQPLLTKDNKLLTIGGQEIYTGAVGMPLTNSKKQQVQTANKQDVQFGFGGTLIDEGGNSVLGPDGKAIVMNANATPLMSNGLPLLDKNGKAVRVNANGQITDSSGRVILGVDGKAIAIGKSESADVMKVGAVIKSTVKAPDGSVAVMALNAQLFDKSGNPIVTASGQPIFFDAKSKKLIDPKGNAVKVEAGGKIVGKISSLAFQTVNFAA</sequence>
<evidence type="ECO:0000256" key="1">
    <source>
        <dbReference type="SAM" id="MobiDB-lite"/>
    </source>
</evidence>
<dbReference type="EMBL" id="CAEZXH010000005">
    <property type="protein sequence ID" value="CAB4675979.1"/>
    <property type="molecule type" value="Genomic_DNA"/>
</dbReference>
<feature type="region of interest" description="Disordered" evidence="1">
    <location>
        <begin position="615"/>
        <end position="639"/>
    </location>
</feature>
<name>A0A6J6MQZ0_9ZZZZ</name>